<dbReference type="STRING" id="671143.DAMO_2597"/>
<organism evidence="1 2">
    <name type="scientific">Methylomirabilis oxygeniifera</name>
    <dbReference type="NCBI Taxonomy" id="671143"/>
    <lineage>
        <taxon>Bacteria</taxon>
        <taxon>Candidatus Methylomirabilota</taxon>
        <taxon>Candidatus Methylomirabilia</taxon>
        <taxon>Candidatus Methylomirabilales</taxon>
        <taxon>Candidatus Methylomirabilaceae</taxon>
        <taxon>Candidatus Methylomirabilis</taxon>
    </lineage>
</organism>
<evidence type="ECO:0000313" key="2">
    <source>
        <dbReference type="Proteomes" id="UP000006898"/>
    </source>
</evidence>
<dbReference type="KEGG" id="mox:DAMO_2597"/>
<evidence type="ECO:0000313" key="1">
    <source>
        <dbReference type="EMBL" id="CBE69670.1"/>
    </source>
</evidence>
<dbReference type="EMBL" id="FP565575">
    <property type="protein sequence ID" value="CBE69670.1"/>
    <property type="molecule type" value="Genomic_DNA"/>
</dbReference>
<dbReference type="AlphaFoldDB" id="D5MK48"/>
<sequence length="85" mass="9856">MFESRTCLRWELQGSSRYVTYGKPALLTALIDEAPGFFVLFHADLLHFRATAWARRKGRDNPLWIMISRPFLVSILDNCSHIFPS</sequence>
<dbReference type="Proteomes" id="UP000006898">
    <property type="component" value="Chromosome"/>
</dbReference>
<gene>
    <name evidence="1" type="ORF">DAMO_2597</name>
</gene>
<name>D5MK48_METO1</name>
<proteinExistence type="predicted"/>
<accession>D5MK48</accession>
<dbReference type="HOGENOM" id="CLU_2506568_0_0_0"/>
<protein>
    <submittedName>
        <fullName evidence="1">Uncharacterized protein</fullName>
    </submittedName>
</protein>
<reference evidence="1 2" key="1">
    <citation type="journal article" date="2010" name="Nature">
        <title>Nitrite-driven anaerobic methane oxidation by oxygenic bacteria.</title>
        <authorList>
            <person name="Ettwig K.F."/>
            <person name="Butler M.K."/>
            <person name="Le Paslier D."/>
            <person name="Pelletier E."/>
            <person name="Mangenot S."/>
            <person name="Kuypers M.M.M."/>
            <person name="Schreiber F."/>
            <person name="Dutilh B.E."/>
            <person name="Zedelius J."/>
            <person name="de Beer D."/>
            <person name="Gloerich J."/>
            <person name="Wessels H.J.C.T."/>
            <person name="van Allen T."/>
            <person name="Luesken F."/>
            <person name="Wu M."/>
            <person name="van de Pas-Schoonen K.T."/>
            <person name="Op den Camp H.J.M."/>
            <person name="Janssen-Megens E.M."/>
            <person name="Francoijs K-J."/>
            <person name="Stunnenberg H."/>
            <person name="Weissenbach J."/>
            <person name="Jetten M.S.M."/>
            <person name="Strous M."/>
        </authorList>
    </citation>
    <scope>NUCLEOTIDE SEQUENCE [LARGE SCALE GENOMIC DNA]</scope>
</reference>